<evidence type="ECO:0000313" key="2">
    <source>
        <dbReference type="Proteomes" id="UP001500166"/>
    </source>
</evidence>
<evidence type="ECO:0008006" key="3">
    <source>
        <dbReference type="Google" id="ProtNLM"/>
    </source>
</evidence>
<gene>
    <name evidence="1" type="ORF">GCM10009824_21600</name>
</gene>
<dbReference type="Proteomes" id="UP001500166">
    <property type="component" value="Unassembled WGS sequence"/>
</dbReference>
<organism evidence="1 2">
    <name type="scientific">Kocuria atrinae</name>
    <dbReference type="NCBI Taxonomy" id="592377"/>
    <lineage>
        <taxon>Bacteria</taxon>
        <taxon>Bacillati</taxon>
        <taxon>Actinomycetota</taxon>
        <taxon>Actinomycetes</taxon>
        <taxon>Micrococcales</taxon>
        <taxon>Micrococcaceae</taxon>
        <taxon>Kocuria</taxon>
    </lineage>
</organism>
<proteinExistence type="predicted"/>
<dbReference type="RefSeq" id="WP_344225045.1">
    <property type="nucleotide sequence ID" value="NZ_BAAAQA010000022.1"/>
</dbReference>
<comment type="caution">
    <text evidence="1">The sequence shown here is derived from an EMBL/GenBank/DDBJ whole genome shotgun (WGS) entry which is preliminary data.</text>
</comment>
<reference evidence="2" key="1">
    <citation type="journal article" date="2019" name="Int. J. Syst. Evol. Microbiol.">
        <title>The Global Catalogue of Microorganisms (GCM) 10K type strain sequencing project: providing services to taxonomists for standard genome sequencing and annotation.</title>
        <authorList>
            <consortium name="The Broad Institute Genomics Platform"/>
            <consortium name="The Broad Institute Genome Sequencing Center for Infectious Disease"/>
            <person name="Wu L."/>
            <person name="Ma J."/>
        </authorList>
    </citation>
    <scope>NUCLEOTIDE SEQUENCE [LARGE SCALE GENOMIC DNA]</scope>
    <source>
        <strain evidence="2">JCM 15914</strain>
    </source>
</reference>
<keyword evidence="2" id="KW-1185">Reference proteome</keyword>
<dbReference type="InterPro" id="IPR049790">
    <property type="entry name" value="Rv3655c/TadE"/>
</dbReference>
<name>A0ABP5JTA6_9MICC</name>
<dbReference type="NCBIfam" id="NF041390">
    <property type="entry name" value="TadE_Rv3655c"/>
    <property type="match status" value="1"/>
</dbReference>
<evidence type="ECO:0000313" key="1">
    <source>
        <dbReference type="EMBL" id="GAA2120155.1"/>
    </source>
</evidence>
<accession>A0ABP5JTA6</accession>
<protein>
    <recommendedName>
        <fullName evidence="3">Pilus assembly protein TadE</fullName>
    </recommendedName>
</protein>
<sequence length="111" mass="11302">METAVVMPALVLLLAVMLAAAAAGMTLVRFEEAARASARAAARGETVAVAQERAREIAGEESTVTVASGSDRVNVTVSGPAPGILGQWSDWTLHAEAMAVTEGARNADVGP</sequence>
<dbReference type="EMBL" id="BAAAQA010000022">
    <property type="protein sequence ID" value="GAA2120155.1"/>
    <property type="molecule type" value="Genomic_DNA"/>
</dbReference>